<reference evidence="2" key="1">
    <citation type="submission" date="2022-04" db="EMBL/GenBank/DDBJ databases">
        <title>Carnegiea gigantea Genome sequencing and assembly v2.</title>
        <authorList>
            <person name="Copetti D."/>
            <person name="Sanderson M.J."/>
            <person name="Burquez A."/>
            <person name="Wojciechowski M.F."/>
        </authorList>
    </citation>
    <scope>NUCLEOTIDE SEQUENCE</scope>
    <source>
        <strain evidence="2">SGP5-SGP5p</strain>
        <tissue evidence="2">Aerial part</tissue>
    </source>
</reference>
<feature type="region of interest" description="Disordered" evidence="1">
    <location>
        <begin position="611"/>
        <end position="649"/>
    </location>
</feature>
<dbReference type="EMBL" id="JAKOGI010000002">
    <property type="protein sequence ID" value="KAJ8453035.1"/>
    <property type="molecule type" value="Genomic_DNA"/>
</dbReference>
<dbReference type="GO" id="GO:0006355">
    <property type="term" value="P:regulation of DNA-templated transcription"/>
    <property type="evidence" value="ECO:0007669"/>
    <property type="project" value="InterPro"/>
</dbReference>
<feature type="region of interest" description="Disordered" evidence="1">
    <location>
        <begin position="24"/>
        <end position="66"/>
    </location>
</feature>
<dbReference type="PANTHER" id="PTHR33334">
    <property type="entry name" value="PROTEIN LNK1"/>
    <property type="match status" value="1"/>
</dbReference>
<dbReference type="OrthoDB" id="618331at2759"/>
<evidence type="ECO:0008006" key="4">
    <source>
        <dbReference type="Google" id="ProtNLM"/>
    </source>
</evidence>
<comment type="caution">
    <text evidence="2">The sequence shown here is derived from an EMBL/GenBank/DDBJ whole genome shotgun (WGS) entry which is preliminary data.</text>
</comment>
<dbReference type="InterPro" id="IPR039928">
    <property type="entry name" value="LNK"/>
</dbReference>
<feature type="compositionally biased region" description="Polar residues" evidence="1">
    <location>
        <begin position="410"/>
        <end position="428"/>
    </location>
</feature>
<name>A0A9Q1KZW8_9CARY</name>
<feature type="region of interest" description="Disordered" evidence="1">
    <location>
        <begin position="88"/>
        <end position="121"/>
    </location>
</feature>
<dbReference type="AlphaFoldDB" id="A0A9Q1KZW8"/>
<organism evidence="2 3">
    <name type="scientific">Carnegiea gigantea</name>
    <dbReference type="NCBI Taxonomy" id="171969"/>
    <lineage>
        <taxon>Eukaryota</taxon>
        <taxon>Viridiplantae</taxon>
        <taxon>Streptophyta</taxon>
        <taxon>Embryophyta</taxon>
        <taxon>Tracheophyta</taxon>
        <taxon>Spermatophyta</taxon>
        <taxon>Magnoliopsida</taxon>
        <taxon>eudicotyledons</taxon>
        <taxon>Gunneridae</taxon>
        <taxon>Pentapetalae</taxon>
        <taxon>Caryophyllales</taxon>
        <taxon>Cactineae</taxon>
        <taxon>Cactaceae</taxon>
        <taxon>Cactoideae</taxon>
        <taxon>Echinocereeae</taxon>
        <taxon>Carnegiea</taxon>
    </lineage>
</organism>
<keyword evidence="3" id="KW-1185">Reference proteome</keyword>
<evidence type="ECO:0000313" key="3">
    <source>
        <dbReference type="Proteomes" id="UP001153076"/>
    </source>
</evidence>
<feature type="region of interest" description="Disordered" evidence="1">
    <location>
        <begin position="395"/>
        <end position="468"/>
    </location>
</feature>
<proteinExistence type="predicted"/>
<sequence length="649" mass="71543">MSDLCMDELEDILWEEFGDNDDHIVPHTGGKNNGYGVESDSSKRPRYELTSTKDNVGSKSASNVALQRKEETRLCSVKKEKEIMLEKSPWPQSSVGAVSASLGDDPNGKAATSDEGMTSNQCMKSTNMDSTVSELHGDDPIPGDRTGSVDNNLYRYQLNNAGHTEIELGLFGDNLQDKESSDLLYYMWPELENFEDVDKMFRSSDSTFGLEIDNDDELGWFSSSQPAEGSEDTFKSSFNISASGPRGINNVTEHQEVHGHNDAGLVVDEIDRKLTSVSWERGLEKVASNGSSIVMNSSYSNGSGAPPNIKGDPQVRSYLSQSKNEKPSEGKIKEHSLGNGNSFLHVGNLKQESDTVQSLHFQCRLWAETQQQDVAPQACLRTPLPLINSNMVHPSSQVLAKPRSSKIKSTDSGLPSLSPRESSYASTESSHDVSFQHRADFQNKKKEKLRLSRRTDKSNSVVQRADSDPISAQKQVPNFENEVQGQSEVSGSDIGIPGELDSFNIQESSCMSSVLDEVSIEATSFRQLQQVLEQLDVRTKLCIRDSLYRLARSAEHRHKCVNLTSISRDDKDPGEPLLADATNKSAGFMDMETDTNPIDRSLAHLLFHRPSEPSATAAPDAVAMKSPSMEETTSANMEPLKNECENRDD</sequence>
<gene>
    <name evidence="2" type="ORF">Cgig2_014798</name>
</gene>
<protein>
    <recommendedName>
        <fullName evidence="4">Protein LNK1-like</fullName>
    </recommendedName>
</protein>
<dbReference type="PANTHER" id="PTHR33334:SF8">
    <property type="entry name" value="PROTEIN LNK1"/>
    <property type="match status" value="1"/>
</dbReference>
<accession>A0A9Q1KZW8</accession>
<evidence type="ECO:0000256" key="1">
    <source>
        <dbReference type="SAM" id="MobiDB-lite"/>
    </source>
</evidence>
<feature type="compositionally biased region" description="Basic and acidic residues" evidence="1">
    <location>
        <begin position="429"/>
        <end position="457"/>
    </location>
</feature>
<feature type="compositionally biased region" description="Polar residues" evidence="1">
    <location>
        <begin position="49"/>
        <end position="65"/>
    </location>
</feature>
<dbReference type="GO" id="GO:0007623">
    <property type="term" value="P:circadian rhythm"/>
    <property type="evidence" value="ECO:0007669"/>
    <property type="project" value="InterPro"/>
</dbReference>
<dbReference type="Proteomes" id="UP001153076">
    <property type="component" value="Unassembled WGS sequence"/>
</dbReference>
<feature type="compositionally biased region" description="Basic and acidic residues" evidence="1">
    <location>
        <begin position="640"/>
        <end position="649"/>
    </location>
</feature>
<evidence type="ECO:0000313" key="2">
    <source>
        <dbReference type="EMBL" id="KAJ8453035.1"/>
    </source>
</evidence>